<sequence length="89" mass="9683">MTNTEYLMKALGWQGGTVHQVASDTGLTVMEVLDLHTFPISSVIAHGHGLKAVKMCVVDICGAAYSTCGYKPDRISFWRGVLDAQKVQK</sequence>
<name>A0AC61ZSP5_9CAUD</name>
<proteinExistence type="predicted"/>
<evidence type="ECO:0000313" key="1">
    <source>
        <dbReference type="EMBL" id="WWT40940.1"/>
    </source>
</evidence>
<dbReference type="EMBL" id="PP357458">
    <property type="protein sequence ID" value="WWT40940.1"/>
    <property type="molecule type" value="Genomic_DNA"/>
</dbReference>
<reference evidence="1" key="1">
    <citation type="submission" date="2024-02" db="EMBL/GenBank/DDBJ databases">
        <title>Klebsiella phages.</title>
        <authorList>
            <person name="Li J."/>
            <person name="Feng Y."/>
            <person name="Zong Z."/>
        </authorList>
    </citation>
    <scope>NUCLEOTIDE SEQUENCE</scope>
</reference>
<organism evidence="1">
    <name type="scientific">Klebsiella phage phi1_175008</name>
    <dbReference type="NCBI Taxonomy" id="3127744"/>
    <lineage>
        <taxon>Viruses</taxon>
        <taxon>Duplodnaviria</taxon>
        <taxon>Heunggongvirae</taxon>
        <taxon>Uroviricota</taxon>
        <taxon>Caudoviricetes</taxon>
        <taxon>Stephanstirmvirinae</taxon>
    </lineage>
</organism>
<protein>
    <submittedName>
        <fullName evidence="1">Uncharacterized protein</fullName>
    </submittedName>
</protein>
<accession>A0AC61ZSP5</accession>